<dbReference type="PROSITE" id="PS51733">
    <property type="entry name" value="BPL_LPL_CATALYTIC"/>
    <property type="match status" value="1"/>
</dbReference>
<organism evidence="4 5">
    <name type="scientific">Brachybacterium tyrofermentans</name>
    <dbReference type="NCBI Taxonomy" id="47848"/>
    <lineage>
        <taxon>Bacteria</taxon>
        <taxon>Bacillati</taxon>
        <taxon>Actinomycetota</taxon>
        <taxon>Actinomycetes</taxon>
        <taxon>Micrococcales</taxon>
        <taxon>Dermabacteraceae</taxon>
        <taxon>Brachybacterium</taxon>
    </lineage>
</organism>
<protein>
    <submittedName>
        <fullName evidence="4">Biotin--[acetyl-CoA-carboxylase] ligase</fullName>
        <ecNumber evidence="4">6.3.4.15</ecNumber>
    </submittedName>
</protein>
<feature type="region of interest" description="Disordered" evidence="2">
    <location>
        <begin position="321"/>
        <end position="348"/>
    </location>
</feature>
<dbReference type="SUPFAM" id="SSF55681">
    <property type="entry name" value="Class II aaRS and biotin synthetases"/>
    <property type="match status" value="1"/>
</dbReference>
<reference evidence="5" key="1">
    <citation type="journal article" date="2019" name="Int. J. Syst. Evol. Microbiol.">
        <title>The Global Catalogue of Microorganisms (GCM) 10K type strain sequencing project: providing services to taxonomists for standard genome sequencing and annotation.</title>
        <authorList>
            <consortium name="The Broad Institute Genomics Platform"/>
            <consortium name="The Broad Institute Genome Sequencing Center for Infectious Disease"/>
            <person name="Wu L."/>
            <person name="Ma J."/>
        </authorList>
    </citation>
    <scope>NUCLEOTIDE SEQUENCE [LARGE SCALE GENOMIC DNA]</scope>
    <source>
        <strain evidence="5">CGMCC 1.16455</strain>
    </source>
</reference>
<dbReference type="Proteomes" id="UP001595937">
    <property type="component" value="Unassembled WGS sequence"/>
</dbReference>
<dbReference type="Gene3D" id="3.30.930.10">
    <property type="entry name" value="Bira Bifunctional Protein, Domain 2"/>
    <property type="match status" value="1"/>
</dbReference>
<evidence type="ECO:0000313" key="5">
    <source>
        <dbReference type="Proteomes" id="UP001595937"/>
    </source>
</evidence>
<keyword evidence="5" id="KW-1185">Reference proteome</keyword>
<name>A0ABW0FAA9_9MICO</name>
<evidence type="ECO:0000256" key="1">
    <source>
        <dbReference type="ARBA" id="ARBA00022598"/>
    </source>
</evidence>
<keyword evidence="1 4" id="KW-0436">Ligase</keyword>
<evidence type="ECO:0000256" key="2">
    <source>
        <dbReference type="SAM" id="MobiDB-lite"/>
    </source>
</evidence>
<dbReference type="EC" id="6.3.4.15" evidence="4"/>
<comment type="caution">
    <text evidence="4">The sequence shown here is derived from an EMBL/GenBank/DDBJ whole genome shotgun (WGS) entry which is preliminary data.</text>
</comment>
<feature type="compositionally biased region" description="Low complexity" evidence="2">
    <location>
        <begin position="195"/>
        <end position="215"/>
    </location>
</feature>
<proteinExistence type="predicted"/>
<evidence type="ECO:0000313" key="4">
    <source>
        <dbReference type="EMBL" id="MFC5296078.1"/>
    </source>
</evidence>
<gene>
    <name evidence="4" type="ORF">ACFPK8_00985</name>
</gene>
<dbReference type="NCBIfam" id="TIGR00121">
    <property type="entry name" value="birA_ligase"/>
    <property type="match status" value="1"/>
</dbReference>
<dbReference type="PANTHER" id="PTHR12835">
    <property type="entry name" value="BIOTIN PROTEIN LIGASE"/>
    <property type="match status" value="1"/>
</dbReference>
<feature type="region of interest" description="Disordered" evidence="2">
    <location>
        <begin position="1"/>
        <end position="77"/>
    </location>
</feature>
<feature type="region of interest" description="Disordered" evidence="2">
    <location>
        <begin position="193"/>
        <end position="222"/>
    </location>
</feature>
<feature type="compositionally biased region" description="Low complexity" evidence="2">
    <location>
        <begin position="13"/>
        <end position="31"/>
    </location>
</feature>
<dbReference type="RefSeq" id="WP_319021565.1">
    <property type="nucleotide sequence ID" value="NZ_BAAAIR010000007.1"/>
</dbReference>
<dbReference type="InterPro" id="IPR004143">
    <property type="entry name" value="BPL_LPL_catalytic"/>
</dbReference>
<feature type="domain" description="BPL/LPL catalytic" evidence="3">
    <location>
        <begin position="22"/>
        <end position="209"/>
    </location>
</feature>
<dbReference type="CDD" id="cd16442">
    <property type="entry name" value="BPL"/>
    <property type="match status" value="1"/>
</dbReference>
<dbReference type="Gene3D" id="2.30.30.100">
    <property type="match status" value="1"/>
</dbReference>
<dbReference type="PANTHER" id="PTHR12835:SF5">
    <property type="entry name" value="BIOTIN--PROTEIN LIGASE"/>
    <property type="match status" value="1"/>
</dbReference>
<feature type="compositionally biased region" description="Basic and acidic residues" evidence="2">
    <location>
        <begin position="333"/>
        <end position="348"/>
    </location>
</feature>
<dbReference type="InterPro" id="IPR004408">
    <property type="entry name" value="Biotin_CoA_COase_ligase"/>
</dbReference>
<dbReference type="GeneID" id="303295953"/>
<dbReference type="GO" id="GO:0004077">
    <property type="term" value="F:biotin--[biotin carboxyl-carrier protein] ligase activity"/>
    <property type="evidence" value="ECO:0007669"/>
    <property type="project" value="UniProtKB-EC"/>
</dbReference>
<evidence type="ECO:0000259" key="3">
    <source>
        <dbReference type="PROSITE" id="PS51733"/>
    </source>
</evidence>
<accession>A0ABW0FAA9</accession>
<sequence length="348" mass="35271">MDIDPRPAVATHPLAGSAPSSPSAARLPAGLQSPPIHRSGEVSSTQDEAARRLDAGEQAPFAVTARRQQAGRGRLGRRFVSPDGGNVYLTYAHSTRLAPSQRTWMPLVAGLAAVSAVDEVAGASGVRIGLKWPNDLQTADGRKLGGILVEGRGAHGVLIGIGINLHGPVRDGDGTVVPGAAWLLGEAGIRDGAESAPGDSVPAAAAPVAASPPGGTQRPEQNEELGDRIATAIVLSLGAELAALESMGGDAVTAGSAHRYTMTCLTIGQLVRVDPLGGGGAHGAPLPALVGTAVAIDDRGRLMVDPVDPLAEGPVAVDVGDVKHVRPGGPARLTRDADRGVEQEDHST</sequence>
<dbReference type="InterPro" id="IPR045864">
    <property type="entry name" value="aa-tRNA-synth_II/BPL/LPL"/>
</dbReference>
<dbReference type="Pfam" id="PF03099">
    <property type="entry name" value="BPL_LplA_LipB"/>
    <property type="match status" value="1"/>
</dbReference>
<dbReference type="EMBL" id="JBHSLN010000004">
    <property type="protein sequence ID" value="MFC5296078.1"/>
    <property type="molecule type" value="Genomic_DNA"/>
</dbReference>